<dbReference type="Gene3D" id="1.20.1560.10">
    <property type="entry name" value="ABC transporter type 1, transmembrane domain"/>
    <property type="match status" value="1"/>
</dbReference>
<keyword evidence="2" id="KW-0547">Nucleotide-binding</keyword>
<dbReference type="PANTHER" id="PTHR24223">
    <property type="entry name" value="ATP-BINDING CASSETTE SUB-FAMILY C"/>
    <property type="match status" value="1"/>
</dbReference>
<evidence type="ECO:0000256" key="4">
    <source>
        <dbReference type="ARBA" id="ARBA00022989"/>
    </source>
</evidence>
<sequence length="225" mass="24276">MQLRACPNDLTVVSAWELLEETSSCKSPSVFCCALLLLPIVARSPSPGAITLPSLLKSNSSEVTFALAQTVAIFVIYVTQQVEFLPSADLILVLKDGRITQSGKYNAILNSGSDFMELVGAHRKALSALDSTISGPVSKDLTISKYSDELQQRYIPSARKLAQLVRVSKAPVIQHFAKTISVSATIRSFDQESRFTGSSMKLTDGAFSANVLQCWCNGVTMLPLG</sequence>
<dbReference type="PANTHER" id="PTHR24223:SF181">
    <property type="entry name" value="ABC TRANSPORTER C FAMILY MEMBER 3"/>
    <property type="match status" value="1"/>
</dbReference>
<dbReference type="SUPFAM" id="SSF90123">
    <property type="entry name" value="ABC transporter transmembrane region"/>
    <property type="match status" value="1"/>
</dbReference>
<keyword evidence="3" id="KW-0067">ATP-binding</keyword>
<protein>
    <submittedName>
        <fullName evidence="6">Multidrug resistance-associated protein 3</fullName>
    </submittedName>
</protein>
<name>A0A7J0G463_9ERIC</name>
<dbReference type="Proteomes" id="UP000585474">
    <property type="component" value="Unassembled WGS sequence"/>
</dbReference>
<proteinExistence type="predicted"/>
<keyword evidence="7" id="KW-1185">Reference proteome</keyword>
<dbReference type="Gene3D" id="3.40.50.300">
    <property type="entry name" value="P-loop containing nucleotide triphosphate hydrolases"/>
    <property type="match status" value="1"/>
</dbReference>
<dbReference type="GO" id="GO:0005524">
    <property type="term" value="F:ATP binding"/>
    <property type="evidence" value="ECO:0007669"/>
    <property type="project" value="UniProtKB-KW"/>
</dbReference>
<dbReference type="InterPro" id="IPR050173">
    <property type="entry name" value="ABC_transporter_C-like"/>
</dbReference>
<evidence type="ECO:0000256" key="3">
    <source>
        <dbReference type="ARBA" id="ARBA00022840"/>
    </source>
</evidence>
<organism evidence="6 7">
    <name type="scientific">Actinidia rufa</name>
    <dbReference type="NCBI Taxonomy" id="165716"/>
    <lineage>
        <taxon>Eukaryota</taxon>
        <taxon>Viridiplantae</taxon>
        <taxon>Streptophyta</taxon>
        <taxon>Embryophyta</taxon>
        <taxon>Tracheophyta</taxon>
        <taxon>Spermatophyta</taxon>
        <taxon>Magnoliopsida</taxon>
        <taxon>eudicotyledons</taxon>
        <taxon>Gunneridae</taxon>
        <taxon>Pentapetalae</taxon>
        <taxon>asterids</taxon>
        <taxon>Ericales</taxon>
        <taxon>Actinidiaceae</taxon>
        <taxon>Actinidia</taxon>
    </lineage>
</organism>
<dbReference type="InterPro" id="IPR027417">
    <property type="entry name" value="P-loop_NTPase"/>
</dbReference>
<evidence type="ECO:0000313" key="6">
    <source>
        <dbReference type="EMBL" id="GFZ05537.1"/>
    </source>
</evidence>
<keyword evidence="5" id="KW-0472">Membrane</keyword>
<dbReference type="GO" id="GO:0042626">
    <property type="term" value="F:ATPase-coupled transmembrane transporter activity"/>
    <property type="evidence" value="ECO:0007669"/>
    <property type="project" value="TreeGrafter"/>
</dbReference>
<dbReference type="SUPFAM" id="SSF52540">
    <property type="entry name" value="P-loop containing nucleoside triphosphate hydrolases"/>
    <property type="match status" value="1"/>
</dbReference>
<evidence type="ECO:0000256" key="5">
    <source>
        <dbReference type="ARBA" id="ARBA00023136"/>
    </source>
</evidence>
<dbReference type="GO" id="GO:0016020">
    <property type="term" value="C:membrane"/>
    <property type="evidence" value="ECO:0007669"/>
    <property type="project" value="InterPro"/>
</dbReference>
<gene>
    <name evidence="6" type="ORF">Acr_17g0011090</name>
</gene>
<evidence type="ECO:0000256" key="1">
    <source>
        <dbReference type="ARBA" id="ARBA00022692"/>
    </source>
</evidence>
<dbReference type="InterPro" id="IPR036640">
    <property type="entry name" value="ABC1_TM_sf"/>
</dbReference>
<evidence type="ECO:0000256" key="2">
    <source>
        <dbReference type="ARBA" id="ARBA00022741"/>
    </source>
</evidence>
<evidence type="ECO:0000313" key="7">
    <source>
        <dbReference type="Proteomes" id="UP000585474"/>
    </source>
</evidence>
<comment type="caution">
    <text evidence="6">The sequence shown here is derived from an EMBL/GenBank/DDBJ whole genome shotgun (WGS) entry which is preliminary data.</text>
</comment>
<keyword evidence="1" id="KW-0812">Transmembrane</keyword>
<dbReference type="OrthoDB" id="1748621at2759"/>
<reference evidence="6 7" key="1">
    <citation type="submission" date="2019-07" db="EMBL/GenBank/DDBJ databases">
        <title>De Novo Assembly of kiwifruit Actinidia rufa.</title>
        <authorList>
            <person name="Sugita-Konishi S."/>
            <person name="Sato K."/>
            <person name="Mori E."/>
            <person name="Abe Y."/>
            <person name="Kisaki G."/>
            <person name="Hamano K."/>
            <person name="Suezawa K."/>
            <person name="Otani M."/>
            <person name="Fukuda T."/>
            <person name="Manabe T."/>
            <person name="Gomi K."/>
            <person name="Tabuchi M."/>
            <person name="Akimitsu K."/>
            <person name="Kataoka I."/>
        </authorList>
    </citation>
    <scope>NUCLEOTIDE SEQUENCE [LARGE SCALE GENOMIC DNA]</scope>
    <source>
        <strain evidence="7">cv. Fuchu</strain>
    </source>
</reference>
<keyword evidence="4" id="KW-1133">Transmembrane helix</keyword>
<accession>A0A7J0G463</accession>
<dbReference type="AlphaFoldDB" id="A0A7J0G463"/>
<dbReference type="EMBL" id="BJWL01000017">
    <property type="protein sequence ID" value="GFZ05537.1"/>
    <property type="molecule type" value="Genomic_DNA"/>
</dbReference>